<dbReference type="VEuPathDB" id="FungiDB:VP01_790g3"/>
<evidence type="ECO:0000256" key="1">
    <source>
        <dbReference type="SAM" id="SignalP"/>
    </source>
</evidence>
<organism evidence="2 3">
    <name type="scientific">Puccinia sorghi</name>
    <dbReference type="NCBI Taxonomy" id="27349"/>
    <lineage>
        <taxon>Eukaryota</taxon>
        <taxon>Fungi</taxon>
        <taxon>Dikarya</taxon>
        <taxon>Basidiomycota</taxon>
        <taxon>Pucciniomycotina</taxon>
        <taxon>Pucciniomycetes</taxon>
        <taxon>Pucciniales</taxon>
        <taxon>Pucciniaceae</taxon>
        <taxon>Puccinia</taxon>
    </lineage>
</organism>
<proteinExistence type="predicted"/>
<accession>A0A0L6UAY5</accession>
<dbReference type="Proteomes" id="UP000037035">
    <property type="component" value="Unassembled WGS sequence"/>
</dbReference>
<gene>
    <name evidence="2" type="ORF">VP01_790g3</name>
</gene>
<protein>
    <submittedName>
        <fullName evidence="2">Putative signal peptide protein</fullName>
    </submittedName>
</protein>
<feature type="chain" id="PRO_5005567592" evidence="1">
    <location>
        <begin position="25"/>
        <end position="97"/>
    </location>
</feature>
<comment type="caution">
    <text evidence="2">The sequence shown here is derived from an EMBL/GenBank/DDBJ whole genome shotgun (WGS) entry which is preliminary data.</text>
</comment>
<evidence type="ECO:0000313" key="2">
    <source>
        <dbReference type="EMBL" id="KNZ45686.1"/>
    </source>
</evidence>
<sequence length="97" mass="10351">MPAESPRAGYTLALLLQVLTSAPGLHPTGLHQYLRPDIRPTPQQGPGLLFPTIPGCTGWKPFPFSLKPFIATTSRPCCKDAKQVPGLRGFTVAGLQG</sequence>
<keyword evidence="3" id="KW-1185">Reference proteome</keyword>
<name>A0A0L6UAY5_9BASI</name>
<feature type="signal peptide" evidence="1">
    <location>
        <begin position="1"/>
        <end position="24"/>
    </location>
</feature>
<dbReference type="AlphaFoldDB" id="A0A0L6UAY5"/>
<evidence type="ECO:0000313" key="3">
    <source>
        <dbReference type="Proteomes" id="UP000037035"/>
    </source>
</evidence>
<keyword evidence="1" id="KW-0732">Signal</keyword>
<dbReference type="EMBL" id="LAVV01013394">
    <property type="protein sequence ID" value="KNZ45686.1"/>
    <property type="molecule type" value="Genomic_DNA"/>
</dbReference>
<reference evidence="2 3" key="1">
    <citation type="submission" date="2015-08" db="EMBL/GenBank/DDBJ databases">
        <title>Next Generation Sequencing and Analysis of the Genome of Puccinia sorghi L Schw, the Causal Agent of Maize Common Rust.</title>
        <authorList>
            <person name="Rochi L."/>
            <person name="Burguener G."/>
            <person name="Darino M."/>
            <person name="Turjanski A."/>
            <person name="Kreff E."/>
            <person name="Dieguez M.J."/>
            <person name="Sacco F."/>
        </authorList>
    </citation>
    <scope>NUCLEOTIDE SEQUENCE [LARGE SCALE GENOMIC DNA]</scope>
    <source>
        <strain evidence="2 3">RO10H11247</strain>
    </source>
</reference>